<dbReference type="PANTHER" id="PTHR44329:SF214">
    <property type="entry name" value="PROTEIN KINASE DOMAIN-CONTAINING PROTEIN"/>
    <property type="match status" value="1"/>
</dbReference>
<dbReference type="PANTHER" id="PTHR44329">
    <property type="entry name" value="SERINE/THREONINE-PROTEIN KINASE TNNI3K-RELATED"/>
    <property type="match status" value="1"/>
</dbReference>
<dbReference type="Gene3D" id="1.10.510.10">
    <property type="entry name" value="Transferase(Phosphotransferase) domain 1"/>
    <property type="match status" value="1"/>
</dbReference>
<dbReference type="Proteomes" id="UP000815325">
    <property type="component" value="Unassembled WGS sequence"/>
</dbReference>
<evidence type="ECO:0000256" key="1">
    <source>
        <dbReference type="PROSITE-ProRule" id="PRU10141"/>
    </source>
</evidence>
<keyword evidence="4" id="KW-1185">Reference proteome</keyword>
<proteinExistence type="predicted"/>
<dbReference type="InterPro" id="IPR017441">
    <property type="entry name" value="Protein_kinase_ATP_BS"/>
</dbReference>
<dbReference type="InterPro" id="IPR051681">
    <property type="entry name" value="Ser/Thr_Kinases-Pseudokinases"/>
</dbReference>
<name>A0ABQ7GB20_DUNSA</name>
<dbReference type="EMBL" id="MU069457">
    <property type="protein sequence ID" value="KAF5842686.1"/>
    <property type="molecule type" value="Genomic_DNA"/>
</dbReference>
<organism evidence="3 4">
    <name type="scientific">Dunaliella salina</name>
    <name type="common">Green alga</name>
    <name type="synonym">Protococcus salinus</name>
    <dbReference type="NCBI Taxonomy" id="3046"/>
    <lineage>
        <taxon>Eukaryota</taxon>
        <taxon>Viridiplantae</taxon>
        <taxon>Chlorophyta</taxon>
        <taxon>core chlorophytes</taxon>
        <taxon>Chlorophyceae</taxon>
        <taxon>CS clade</taxon>
        <taxon>Chlamydomonadales</taxon>
        <taxon>Dunaliellaceae</taxon>
        <taxon>Dunaliella</taxon>
    </lineage>
</organism>
<evidence type="ECO:0000313" key="3">
    <source>
        <dbReference type="EMBL" id="KAF5842686.1"/>
    </source>
</evidence>
<reference evidence="3" key="1">
    <citation type="submission" date="2017-08" db="EMBL/GenBank/DDBJ databases">
        <authorList>
            <person name="Polle J.E."/>
            <person name="Barry K."/>
            <person name="Cushman J."/>
            <person name="Schmutz J."/>
            <person name="Tran D."/>
            <person name="Hathwaick L.T."/>
            <person name="Yim W.C."/>
            <person name="Jenkins J."/>
            <person name="Mckie-Krisberg Z.M."/>
            <person name="Prochnik S."/>
            <person name="Lindquist E."/>
            <person name="Dockter R.B."/>
            <person name="Adam C."/>
            <person name="Molina H."/>
            <person name="Bunkerborg J."/>
            <person name="Jin E."/>
            <person name="Buchheim M."/>
            <person name="Magnuson J."/>
        </authorList>
    </citation>
    <scope>NUCLEOTIDE SEQUENCE</scope>
    <source>
        <strain evidence="3">CCAP 19/18</strain>
    </source>
</reference>
<dbReference type="PROSITE" id="PS00109">
    <property type="entry name" value="PROTEIN_KINASE_TYR"/>
    <property type="match status" value="1"/>
</dbReference>
<dbReference type="SUPFAM" id="SSF56112">
    <property type="entry name" value="Protein kinase-like (PK-like)"/>
    <property type="match status" value="1"/>
</dbReference>
<protein>
    <submittedName>
        <fullName evidence="3">Kinase-like domain-containing protein</fullName>
    </submittedName>
</protein>
<dbReference type="Pfam" id="PF07714">
    <property type="entry name" value="PK_Tyr_Ser-Thr"/>
    <property type="match status" value="2"/>
</dbReference>
<dbReference type="InterPro" id="IPR001245">
    <property type="entry name" value="Ser-Thr/Tyr_kinase_cat_dom"/>
</dbReference>
<dbReference type="PROSITE" id="PS50011">
    <property type="entry name" value="PROTEIN_KINASE_DOM"/>
    <property type="match status" value="1"/>
</dbReference>
<gene>
    <name evidence="3" type="ORF">DUNSADRAFT_5762</name>
</gene>
<evidence type="ECO:0000313" key="4">
    <source>
        <dbReference type="Proteomes" id="UP000815325"/>
    </source>
</evidence>
<keyword evidence="1" id="KW-0547">Nucleotide-binding</keyword>
<dbReference type="PROSITE" id="PS00107">
    <property type="entry name" value="PROTEIN_KINASE_ATP"/>
    <property type="match status" value="1"/>
</dbReference>
<dbReference type="InterPro" id="IPR000719">
    <property type="entry name" value="Prot_kinase_dom"/>
</dbReference>
<dbReference type="Gene3D" id="3.30.200.20">
    <property type="entry name" value="Phosphorylase Kinase, domain 1"/>
    <property type="match status" value="1"/>
</dbReference>
<feature type="domain" description="Protein kinase" evidence="2">
    <location>
        <begin position="160"/>
        <end position="567"/>
    </location>
</feature>
<comment type="caution">
    <text evidence="3">The sequence shown here is derived from an EMBL/GenBank/DDBJ whole genome shotgun (WGS) entry which is preliminary data.</text>
</comment>
<evidence type="ECO:0000259" key="2">
    <source>
        <dbReference type="PROSITE" id="PS50011"/>
    </source>
</evidence>
<accession>A0ABQ7GB20</accession>
<sequence length="581" mass="62967">MCLQSLQAAHVHESAQGKALGLSRESAQGMPLNDLMVRMDGTELPSDGDKLNMTMLQDFMVHEARLKKSSEPKTFTLAFRPASRQIMDENTVPFGVPSYLPLDGGESNAQRFYFMTIERFGSNNHRHSSTVGSSVLSALSSGTSSARSTTSCGTGVVDGLKLAHLLGRGSFGCVYAGKWYGTDVAVKVIDHDVPSLLGSDGAVKEANMAFKLRHPHICATLKYVVKNVGAARSVATFDSSASGCSVKGFGAKQAAADMSCGFSPRYLNEKDKPSSEGSNSGGAAEEACWAVIQADAPIPEEAEAEKAAIEEGHVSEDSLAMKQLCKVKEDGWRDLQSSDSHALLSGSKDIAKDSGGNSVVVEQPKQTWIIIEYCDRGSLQDAIDRGWLRQNVQVLNSPPNLTDVIATSLEIVSALQFMHSQDIVHGDLSAWNVMLTSLVKGNDSRGWVSKVADFGMSRALEAMAISTKTYGTITHMPPETLTQGIVSKAMDVYSFGVLLWQMYTGSRPYAGLRQAVVIDNVCNKKQRLQWPQSTPPAYRRIADACMAYNQHERPTFAELVDLLEGYVPGDPEWQAPAELYF</sequence>
<feature type="binding site" evidence="1">
    <location>
        <position position="187"/>
    </location>
    <ligand>
        <name>ATP</name>
        <dbReference type="ChEBI" id="CHEBI:30616"/>
    </ligand>
</feature>
<keyword evidence="1" id="KW-0067">ATP-binding</keyword>
<dbReference type="InterPro" id="IPR011009">
    <property type="entry name" value="Kinase-like_dom_sf"/>
</dbReference>
<dbReference type="InterPro" id="IPR008266">
    <property type="entry name" value="Tyr_kinase_AS"/>
</dbReference>